<name>A0A1H1P872_9CELL</name>
<feature type="chain" id="PRO_5009256262" evidence="5">
    <location>
        <begin position="27"/>
        <end position="262"/>
    </location>
</feature>
<feature type="binding site" evidence="4">
    <location>
        <position position="50"/>
    </location>
    <ligand>
        <name>molybdate</name>
        <dbReference type="ChEBI" id="CHEBI:36264"/>
    </ligand>
</feature>
<dbReference type="GO" id="GO:0015689">
    <property type="term" value="P:molybdate ion transport"/>
    <property type="evidence" value="ECO:0007669"/>
    <property type="project" value="InterPro"/>
</dbReference>
<evidence type="ECO:0000313" key="7">
    <source>
        <dbReference type="Proteomes" id="UP000185663"/>
    </source>
</evidence>
<dbReference type="Gene3D" id="3.40.190.10">
    <property type="entry name" value="Periplasmic binding protein-like II"/>
    <property type="match status" value="2"/>
</dbReference>
<dbReference type="RefSeq" id="WP_231959277.1">
    <property type="nucleotide sequence ID" value="NZ_LT629776.1"/>
</dbReference>
<dbReference type="PIRSF" id="PIRSF004846">
    <property type="entry name" value="ModA"/>
    <property type="match status" value="1"/>
</dbReference>
<proteinExistence type="inferred from homology"/>
<evidence type="ECO:0000256" key="2">
    <source>
        <dbReference type="ARBA" id="ARBA00022723"/>
    </source>
</evidence>
<dbReference type="EMBL" id="LT629776">
    <property type="protein sequence ID" value="SDS07250.1"/>
    <property type="molecule type" value="Genomic_DNA"/>
</dbReference>
<evidence type="ECO:0000256" key="1">
    <source>
        <dbReference type="ARBA" id="ARBA00009175"/>
    </source>
</evidence>
<evidence type="ECO:0000256" key="3">
    <source>
        <dbReference type="ARBA" id="ARBA00022729"/>
    </source>
</evidence>
<dbReference type="GO" id="GO:0046872">
    <property type="term" value="F:metal ion binding"/>
    <property type="evidence" value="ECO:0007669"/>
    <property type="project" value="UniProtKB-KW"/>
</dbReference>
<dbReference type="PANTHER" id="PTHR30632">
    <property type="entry name" value="MOLYBDATE-BINDING PERIPLASMIC PROTEIN"/>
    <property type="match status" value="1"/>
</dbReference>
<feature type="binding site" evidence="4">
    <location>
        <position position="78"/>
    </location>
    <ligand>
        <name>molybdate</name>
        <dbReference type="ChEBI" id="CHEBI:36264"/>
    </ligand>
</feature>
<feature type="signal peptide" evidence="5">
    <location>
        <begin position="1"/>
        <end position="26"/>
    </location>
</feature>
<sequence length="262" mass="26448">MSGMSGTARRAAAASATVLALGVLSACSTPGTQPDDVARTSEITVLAAASLAAPFDEITARFEADHPDVDVRVSYAGSDTLVDQLVAGAPADVLATADQATMQRAVDADVAYDPVLFASNAPTVVVPSDNPADVGALADLADPDVDAVVCAPEVPCGAATRELEERAGVTIHRVSEERSVTDVLAKVAAGQADAGVVYATDAQAAGDDVLVIDTPEAEGVVNRYPIAETADAQDHGLAGEFVAAVTSSHGRQALRDAGFGPP</sequence>
<dbReference type="Proteomes" id="UP000185663">
    <property type="component" value="Chromosome I"/>
</dbReference>
<dbReference type="GO" id="GO:0030973">
    <property type="term" value="F:molybdate ion binding"/>
    <property type="evidence" value="ECO:0007669"/>
    <property type="project" value="TreeGrafter"/>
</dbReference>
<keyword evidence="7" id="KW-1185">Reference proteome</keyword>
<dbReference type="PANTHER" id="PTHR30632:SF0">
    <property type="entry name" value="SULFATE-BINDING PROTEIN"/>
    <property type="match status" value="1"/>
</dbReference>
<evidence type="ECO:0000256" key="4">
    <source>
        <dbReference type="PIRSR" id="PIRSR004846-1"/>
    </source>
</evidence>
<gene>
    <name evidence="6" type="ORF">SAMN04489860_0731</name>
</gene>
<feature type="binding site" evidence="4">
    <location>
        <position position="180"/>
    </location>
    <ligand>
        <name>molybdate</name>
        <dbReference type="ChEBI" id="CHEBI:36264"/>
    </ligand>
</feature>
<evidence type="ECO:0000313" key="6">
    <source>
        <dbReference type="EMBL" id="SDS07250.1"/>
    </source>
</evidence>
<feature type="binding site" evidence="4">
    <location>
        <position position="198"/>
    </location>
    <ligand>
        <name>molybdate</name>
        <dbReference type="ChEBI" id="CHEBI:36264"/>
    </ligand>
</feature>
<dbReference type="STRING" id="545619.SAMN04489860_0731"/>
<keyword evidence="3 5" id="KW-0732">Signal</keyword>
<dbReference type="eggNOG" id="COG0725">
    <property type="taxonomic scope" value="Bacteria"/>
</dbReference>
<keyword evidence="4" id="KW-0500">Molybdenum</keyword>
<dbReference type="InterPro" id="IPR005950">
    <property type="entry name" value="ModA"/>
</dbReference>
<dbReference type="NCBIfam" id="TIGR01256">
    <property type="entry name" value="modA"/>
    <property type="match status" value="1"/>
</dbReference>
<dbReference type="SUPFAM" id="SSF53850">
    <property type="entry name" value="Periplasmic binding protein-like II"/>
    <property type="match status" value="1"/>
</dbReference>
<protein>
    <submittedName>
        <fullName evidence="6">Molybdate transport system substrate-binding protein</fullName>
    </submittedName>
</protein>
<dbReference type="InterPro" id="IPR050682">
    <property type="entry name" value="ModA/WtpA"/>
</dbReference>
<reference evidence="6 7" key="1">
    <citation type="submission" date="2016-10" db="EMBL/GenBank/DDBJ databases">
        <authorList>
            <person name="de Groot N.N."/>
        </authorList>
    </citation>
    <scope>NUCLEOTIDE SEQUENCE [LARGE SCALE GENOMIC DNA]</scope>
    <source>
        <strain evidence="6 7">DSM 22126</strain>
    </source>
</reference>
<comment type="similarity">
    <text evidence="1">Belongs to the bacterial solute-binding protein ModA family.</text>
</comment>
<keyword evidence="2 4" id="KW-0479">Metal-binding</keyword>
<organism evidence="6 7">
    <name type="scientific">Paraoerskovia marina</name>
    <dbReference type="NCBI Taxonomy" id="545619"/>
    <lineage>
        <taxon>Bacteria</taxon>
        <taxon>Bacillati</taxon>
        <taxon>Actinomycetota</taxon>
        <taxon>Actinomycetes</taxon>
        <taxon>Micrococcales</taxon>
        <taxon>Cellulomonadaceae</taxon>
        <taxon>Paraoerskovia</taxon>
    </lineage>
</organism>
<accession>A0A1H1P872</accession>
<dbReference type="Pfam" id="PF13531">
    <property type="entry name" value="SBP_bac_11"/>
    <property type="match status" value="1"/>
</dbReference>
<evidence type="ECO:0000256" key="5">
    <source>
        <dbReference type="SAM" id="SignalP"/>
    </source>
</evidence>
<dbReference type="AlphaFoldDB" id="A0A1H1P872"/>